<evidence type="ECO:0000256" key="1">
    <source>
        <dbReference type="SAM" id="Phobius"/>
    </source>
</evidence>
<reference evidence="2 3" key="1">
    <citation type="journal article" date="2024" name="Plant J.">
        <title>Genome sequences and population genomics reveal climatic adaptation and genomic divergence between two closely related sweetgum species.</title>
        <authorList>
            <person name="Xu W.Q."/>
            <person name="Ren C.Q."/>
            <person name="Zhang X.Y."/>
            <person name="Comes H.P."/>
            <person name="Liu X.H."/>
            <person name="Li Y.G."/>
            <person name="Kettle C.J."/>
            <person name="Jalonen R."/>
            <person name="Gaisberger H."/>
            <person name="Ma Y.Z."/>
            <person name="Qiu Y.X."/>
        </authorList>
    </citation>
    <scope>NUCLEOTIDE SEQUENCE [LARGE SCALE GENOMIC DNA]</scope>
    <source>
        <strain evidence="2">Hangzhou</strain>
    </source>
</reference>
<keyword evidence="3" id="KW-1185">Reference proteome</keyword>
<gene>
    <name evidence="2" type="ORF">L1049_019857</name>
</gene>
<dbReference type="Proteomes" id="UP001415857">
    <property type="component" value="Unassembled WGS sequence"/>
</dbReference>
<proteinExistence type="predicted"/>
<name>A0AAP0S718_LIQFO</name>
<evidence type="ECO:0000313" key="3">
    <source>
        <dbReference type="Proteomes" id="UP001415857"/>
    </source>
</evidence>
<comment type="caution">
    <text evidence="2">The sequence shown here is derived from an EMBL/GenBank/DDBJ whole genome shotgun (WGS) entry which is preliminary data.</text>
</comment>
<organism evidence="2 3">
    <name type="scientific">Liquidambar formosana</name>
    <name type="common">Formosan gum</name>
    <dbReference type="NCBI Taxonomy" id="63359"/>
    <lineage>
        <taxon>Eukaryota</taxon>
        <taxon>Viridiplantae</taxon>
        <taxon>Streptophyta</taxon>
        <taxon>Embryophyta</taxon>
        <taxon>Tracheophyta</taxon>
        <taxon>Spermatophyta</taxon>
        <taxon>Magnoliopsida</taxon>
        <taxon>eudicotyledons</taxon>
        <taxon>Gunneridae</taxon>
        <taxon>Pentapetalae</taxon>
        <taxon>Saxifragales</taxon>
        <taxon>Altingiaceae</taxon>
        <taxon>Liquidambar</taxon>
    </lineage>
</organism>
<protein>
    <submittedName>
        <fullName evidence="2">Uncharacterized protein</fullName>
    </submittedName>
</protein>
<keyword evidence="1" id="KW-1133">Transmembrane helix</keyword>
<dbReference type="AlphaFoldDB" id="A0AAP0S718"/>
<evidence type="ECO:0000313" key="2">
    <source>
        <dbReference type="EMBL" id="KAK9291906.1"/>
    </source>
</evidence>
<accession>A0AAP0S718</accession>
<feature type="transmembrane region" description="Helical" evidence="1">
    <location>
        <begin position="53"/>
        <end position="72"/>
    </location>
</feature>
<sequence length="164" mass="19034">MRGAMGSIEPRQRLSVSIEDIYKRRLQRSKAKDDEKPFHIHIQDRSSNCKFPLLKLVLVIIICGTFVTLLYSPEVYTNDHLSHKRSRDLYKISTKQVPPLTYMCTINSYAKGQVDSVYCQAEKFRTYFIVLNEAEAQLHTTPCHAPRIDSRKLRNGAENYLEIL</sequence>
<dbReference type="EMBL" id="JBBPBK010000001">
    <property type="protein sequence ID" value="KAK9291906.1"/>
    <property type="molecule type" value="Genomic_DNA"/>
</dbReference>
<keyword evidence="1" id="KW-0812">Transmembrane</keyword>
<keyword evidence="1" id="KW-0472">Membrane</keyword>